<dbReference type="InterPro" id="IPR036397">
    <property type="entry name" value="RNaseH_sf"/>
</dbReference>
<dbReference type="Proteomes" id="UP000035681">
    <property type="component" value="Unplaced"/>
</dbReference>
<protein>
    <submittedName>
        <fullName evidence="2">RNase H type-1 domain-containing protein</fullName>
    </submittedName>
</protein>
<proteinExistence type="predicted"/>
<dbReference type="InterPro" id="IPR012337">
    <property type="entry name" value="RNaseH-like_sf"/>
</dbReference>
<name>A0AAF5I301_STRER</name>
<accession>A0AAF5I301</accession>
<sequence length="259" mass="30155">MEDCQKTLSISLTPKHQEEPDDKGNMTLNNDVGKEKYETQINLKYIHKSVTNKKEFLQILKNNPGASIAIIDGSFSNSPNEIEYNKVGHGVGIIGYLNKIPLLISRRGFARRKTPALRLQTHALLFILRIARYHKVEHLYIFTDCDYVANTYTQEWYKRWFNEKKSFSHLNLWNQIFSLKKATNKVIHLSRNAFPLHTYVDNLAKRVVDINKLSDPKFDKINILGFLMLSINNINNYLKLLVKSINTTALMLHQTYRLM</sequence>
<evidence type="ECO:0000313" key="2">
    <source>
        <dbReference type="WBParaSite" id="TCONS_00013424.p1"/>
    </source>
</evidence>
<dbReference type="Gene3D" id="3.30.420.10">
    <property type="entry name" value="Ribonuclease H-like superfamily/Ribonuclease H"/>
    <property type="match status" value="1"/>
</dbReference>
<evidence type="ECO:0000313" key="1">
    <source>
        <dbReference type="Proteomes" id="UP000035681"/>
    </source>
</evidence>
<dbReference type="GO" id="GO:0003676">
    <property type="term" value="F:nucleic acid binding"/>
    <property type="evidence" value="ECO:0007669"/>
    <property type="project" value="InterPro"/>
</dbReference>
<keyword evidence="1" id="KW-1185">Reference proteome</keyword>
<dbReference type="AlphaFoldDB" id="A0AAF5I301"/>
<reference evidence="2" key="1">
    <citation type="submission" date="2024-02" db="UniProtKB">
        <authorList>
            <consortium name="WormBaseParasite"/>
        </authorList>
    </citation>
    <scope>IDENTIFICATION</scope>
</reference>
<organism evidence="1 2">
    <name type="scientific">Strongyloides stercoralis</name>
    <name type="common">Threadworm</name>
    <dbReference type="NCBI Taxonomy" id="6248"/>
    <lineage>
        <taxon>Eukaryota</taxon>
        <taxon>Metazoa</taxon>
        <taxon>Ecdysozoa</taxon>
        <taxon>Nematoda</taxon>
        <taxon>Chromadorea</taxon>
        <taxon>Rhabditida</taxon>
        <taxon>Tylenchina</taxon>
        <taxon>Panagrolaimomorpha</taxon>
        <taxon>Strongyloidoidea</taxon>
        <taxon>Strongyloididae</taxon>
        <taxon>Strongyloides</taxon>
    </lineage>
</organism>
<dbReference type="SUPFAM" id="SSF53098">
    <property type="entry name" value="Ribonuclease H-like"/>
    <property type="match status" value="1"/>
</dbReference>
<dbReference type="WBParaSite" id="TCONS_00013424.p1">
    <property type="protein sequence ID" value="TCONS_00013424.p1"/>
    <property type="gene ID" value="XLOC_009320"/>
</dbReference>